<dbReference type="EMBL" id="JAYMYQ010000001">
    <property type="protein sequence ID" value="KAK7361932.1"/>
    <property type="molecule type" value="Genomic_DNA"/>
</dbReference>
<reference evidence="2 3" key="1">
    <citation type="submission" date="2024-01" db="EMBL/GenBank/DDBJ databases">
        <title>The genomes of 5 underutilized Papilionoideae crops provide insights into root nodulation and disease resistanc.</title>
        <authorList>
            <person name="Jiang F."/>
        </authorList>
    </citation>
    <scope>NUCLEOTIDE SEQUENCE [LARGE SCALE GENOMIC DNA]</scope>
    <source>
        <strain evidence="2">LVBAO_FW01</strain>
        <tissue evidence="2">Leaves</tissue>
    </source>
</reference>
<protein>
    <submittedName>
        <fullName evidence="2">Uncharacterized protein</fullName>
    </submittedName>
</protein>
<accession>A0AAN9MWI0</accession>
<dbReference type="AlphaFoldDB" id="A0AAN9MWI0"/>
<gene>
    <name evidence="2" type="ORF">VNO77_04027</name>
</gene>
<organism evidence="2 3">
    <name type="scientific">Canavalia gladiata</name>
    <name type="common">Sword bean</name>
    <name type="synonym">Dolichos gladiatus</name>
    <dbReference type="NCBI Taxonomy" id="3824"/>
    <lineage>
        <taxon>Eukaryota</taxon>
        <taxon>Viridiplantae</taxon>
        <taxon>Streptophyta</taxon>
        <taxon>Embryophyta</taxon>
        <taxon>Tracheophyta</taxon>
        <taxon>Spermatophyta</taxon>
        <taxon>Magnoliopsida</taxon>
        <taxon>eudicotyledons</taxon>
        <taxon>Gunneridae</taxon>
        <taxon>Pentapetalae</taxon>
        <taxon>rosids</taxon>
        <taxon>fabids</taxon>
        <taxon>Fabales</taxon>
        <taxon>Fabaceae</taxon>
        <taxon>Papilionoideae</taxon>
        <taxon>50 kb inversion clade</taxon>
        <taxon>NPAAA clade</taxon>
        <taxon>indigoferoid/millettioid clade</taxon>
        <taxon>Phaseoleae</taxon>
        <taxon>Canavalia</taxon>
    </lineage>
</organism>
<evidence type="ECO:0000313" key="2">
    <source>
        <dbReference type="EMBL" id="KAK7361932.1"/>
    </source>
</evidence>
<sequence length="69" mass="7780">MMESYCVIENGGEEQGRGKHRWQRPRMALCPKKPSPYSTNDGEGYQTEVWSRGRVTTIDGDDDDGGKES</sequence>
<keyword evidence="3" id="KW-1185">Reference proteome</keyword>
<comment type="caution">
    <text evidence="2">The sequence shown here is derived from an EMBL/GenBank/DDBJ whole genome shotgun (WGS) entry which is preliminary data.</text>
</comment>
<feature type="region of interest" description="Disordered" evidence="1">
    <location>
        <begin position="1"/>
        <end position="24"/>
    </location>
</feature>
<name>A0AAN9MWI0_CANGL</name>
<evidence type="ECO:0000256" key="1">
    <source>
        <dbReference type="SAM" id="MobiDB-lite"/>
    </source>
</evidence>
<evidence type="ECO:0000313" key="3">
    <source>
        <dbReference type="Proteomes" id="UP001367508"/>
    </source>
</evidence>
<proteinExistence type="predicted"/>
<dbReference type="Proteomes" id="UP001367508">
    <property type="component" value="Unassembled WGS sequence"/>
</dbReference>